<dbReference type="RefSeq" id="WP_112142425.1">
    <property type="nucleotide sequence ID" value="NZ_PGTO01000002.1"/>
</dbReference>
<comment type="caution">
    <text evidence="1">The sequence shown here is derived from an EMBL/GenBank/DDBJ whole genome shotgun (WGS) entry which is preliminary data.</text>
</comment>
<gene>
    <name evidence="1" type="ORF">CU669_03455</name>
</gene>
<name>A0A364P1Q0_9PROT</name>
<dbReference type="OrthoDB" id="7355077at2"/>
<proteinExistence type="predicted"/>
<evidence type="ECO:0000313" key="2">
    <source>
        <dbReference type="Proteomes" id="UP000251075"/>
    </source>
</evidence>
<organism evidence="1 2">
    <name type="scientific">Paramagnetospirillum kuznetsovii</name>
    <dbReference type="NCBI Taxonomy" id="2053833"/>
    <lineage>
        <taxon>Bacteria</taxon>
        <taxon>Pseudomonadati</taxon>
        <taxon>Pseudomonadota</taxon>
        <taxon>Alphaproteobacteria</taxon>
        <taxon>Rhodospirillales</taxon>
        <taxon>Magnetospirillaceae</taxon>
        <taxon>Paramagnetospirillum</taxon>
    </lineage>
</organism>
<reference evidence="1 2" key="1">
    <citation type="submission" date="2017-11" db="EMBL/GenBank/DDBJ databases">
        <title>Draft genome sequence of magnetotactic bacterium Magnetospirillum kuznetsovii LBB-42.</title>
        <authorList>
            <person name="Grouzdev D.S."/>
            <person name="Rysina M.S."/>
            <person name="Baslerov R.V."/>
            <person name="Koziaeva V."/>
        </authorList>
    </citation>
    <scope>NUCLEOTIDE SEQUENCE [LARGE SCALE GENOMIC DNA]</scope>
    <source>
        <strain evidence="1 2">LBB-42</strain>
    </source>
</reference>
<protein>
    <submittedName>
        <fullName evidence="1">Uncharacterized protein</fullName>
    </submittedName>
</protein>
<keyword evidence="2" id="KW-1185">Reference proteome</keyword>
<dbReference type="Proteomes" id="UP000251075">
    <property type="component" value="Unassembled WGS sequence"/>
</dbReference>
<accession>A0A364P1Q0</accession>
<sequence length="116" mass="12461">MDKIIKLLATALDPAATDPERLTAIGKIAAILNAKGIHASQLVISTGDGHIGGSSIDWEAVADVQMSEIDRLHQEISKLKAAHKRAVKPNHRRGWSSKVKANVVTDKEGYVVGSWS</sequence>
<evidence type="ECO:0000313" key="1">
    <source>
        <dbReference type="EMBL" id="RAU23226.1"/>
    </source>
</evidence>
<dbReference type="EMBL" id="PGTO01000002">
    <property type="protein sequence ID" value="RAU23226.1"/>
    <property type="molecule type" value="Genomic_DNA"/>
</dbReference>
<dbReference type="AlphaFoldDB" id="A0A364P1Q0"/>